<accession>A0A498QG01</accession>
<dbReference type="SUPFAM" id="SSF140459">
    <property type="entry name" value="PE/PPE dimer-like"/>
    <property type="match status" value="1"/>
</dbReference>
<dbReference type="AlphaFoldDB" id="A0A498QG01"/>
<evidence type="ECO:0000259" key="1">
    <source>
        <dbReference type="Pfam" id="PF00934"/>
    </source>
</evidence>
<dbReference type="Gene3D" id="1.10.287.850">
    <property type="entry name" value="HP0062-like domain"/>
    <property type="match status" value="1"/>
</dbReference>
<dbReference type="Pfam" id="PF00934">
    <property type="entry name" value="PE"/>
    <property type="match status" value="1"/>
</dbReference>
<organism evidence="2 3">
    <name type="scientific">Mycobacterium innocens</name>
    <dbReference type="NCBI Taxonomy" id="2341083"/>
    <lineage>
        <taxon>Bacteria</taxon>
        <taxon>Bacillati</taxon>
        <taxon>Actinomycetota</taxon>
        <taxon>Actinomycetes</taxon>
        <taxon>Mycobacteriales</taxon>
        <taxon>Mycobacteriaceae</taxon>
        <taxon>Mycobacterium</taxon>
    </lineage>
</organism>
<keyword evidence="3" id="KW-1185">Reference proteome</keyword>
<evidence type="ECO:0000313" key="2">
    <source>
        <dbReference type="EMBL" id="VBA44337.1"/>
    </source>
</evidence>
<dbReference type="EMBL" id="UPHQ01000263">
    <property type="protein sequence ID" value="VBA44337.1"/>
    <property type="molecule type" value="Genomic_DNA"/>
</dbReference>
<evidence type="ECO:0000313" key="3">
    <source>
        <dbReference type="Proteomes" id="UP000267289"/>
    </source>
</evidence>
<dbReference type="InterPro" id="IPR000084">
    <property type="entry name" value="PE-PGRS_N"/>
</dbReference>
<feature type="domain" description="PE" evidence="1">
    <location>
        <begin position="4"/>
        <end position="93"/>
    </location>
</feature>
<gene>
    <name evidence="2" type="ORF">LAUMK13_04942</name>
</gene>
<sequence length="137" mass="13566">MSFVNAAPEMLAAAAAEVSHLGSSLCTANAAAAVRTTGLLAAAEDEVSVAVAALFGSHGETYQVLSAQAAEFHSQFAQTLAAGAASYAGAEADADQTLLNIVNSPAQVLLGRPLFGNGINGAPGTGQDPEVDGSGRH</sequence>
<dbReference type="InterPro" id="IPR038332">
    <property type="entry name" value="PPE_sf"/>
</dbReference>
<reference evidence="2 3" key="1">
    <citation type="submission" date="2018-09" db="EMBL/GenBank/DDBJ databases">
        <authorList>
            <person name="Tagini F."/>
        </authorList>
    </citation>
    <scope>NUCLEOTIDE SEQUENCE [LARGE SCALE GENOMIC DNA]</scope>
    <source>
        <strain evidence="2 3">MK13</strain>
    </source>
</reference>
<dbReference type="Proteomes" id="UP000267289">
    <property type="component" value="Unassembled WGS sequence"/>
</dbReference>
<name>A0A498QG01_9MYCO</name>
<proteinExistence type="predicted"/>
<dbReference type="RefSeq" id="WP_075542659.1">
    <property type="nucleotide sequence ID" value="NZ_UPHQ01000263.1"/>
</dbReference>
<protein>
    <submittedName>
        <fullName evidence="2">PE-PGRS family protein PE_PGRS16</fullName>
    </submittedName>
</protein>